<evidence type="ECO:0000256" key="1">
    <source>
        <dbReference type="SAM" id="SignalP"/>
    </source>
</evidence>
<reference evidence="3 4" key="1">
    <citation type="submission" date="2011-04" db="EMBL/GenBank/DDBJ databases">
        <title>The Genome Sequence of Dysgonomonas mossii DSM 22836.</title>
        <authorList>
            <consortium name="The Broad Institute Genome Sequencing Platform"/>
            <person name="Earl A."/>
            <person name="Ward D."/>
            <person name="Feldgarden M."/>
            <person name="Gevers D."/>
            <person name="Pudlo N."/>
            <person name="Martens E."/>
            <person name="Allen-Vercoe E."/>
            <person name="Young S.K."/>
            <person name="Zeng Q."/>
            <person name="Gargeya S."/>
            <person name="Fitzgerald M."/>
            <person name="Haas B."/>
            <person name="Abouelleil A."/>
            <person name="Alvarado L."/>
            <person name="Arachchi H.M."/>
            <person name="Berlin A."/>
            <person name="Brown A."/>
            <person name="Chapman S.B."/>
            <person name="Chen Z."/>
            <person name="Dunbar C."/>
            <person name="Freedman E."/>
            <person name="Gearin G."/>
            <person name="Gellesch M."/>
            <person name="Goldberg J."/>
            <person name="Griggs A."/>
            <person name="Gujja S."/>
            <person name="Heiman D."/>
            <person name="Howarth C."/>
            <person name="Larson L."/>
            <person name="Lui A."/>
            <person name="MacDonald P.J.P."/>
            <person name="Mehta T."/>
            <person name="Montmayeur A."/>
            <person name="Murphy C."/>
            <person name="Neiman D."/>
            <person name="Pearson M."/>
            <person name="Priest M."/>
            <person name="Roberts A."/>
            <person name="Saif S."/>
            <person name="Shea T."/>
            <person name="Shenoy N."/>
            <person name="Sisk P."/>
            <person name="Stolte C."/>
            <person name="Sykes S."/>
            <person name="Yandava C."/>
            <person name="Wortman J."/>
            <person name="Nusbaum C."/>
            <person name="Birren B."/>
        </authorList>
    </citation>
    <scope>NUCLEOTIDE SEQUENCE [LARGE SCALE GENOMIC DNA]</scope>
    <source>
        <strain evidence="3 4">DSM 22836</strain>
    </source>
</reference>
<feature type="domain" description="WWE" evidence="2">
    <location>
        <begin position="179"/>
        <end position="218"/>
    </location>
</feature>
<dbReference type="EMBL" id="ADLW01000020">
    <property type="protein sequence ID" value="EGK04759.1"/>
    <property type="molecule type" value="Genomic_DNA"/>
</dbReference>
<dbReference type="GeneID" id="78083828"/>
<protein>
    <recommendedName>
        <fullName evidence="2">WWE domain-containing protein</fullName>
    </recommendedName>
</protein>
<dbReference type="PROSITE" id="PS50918">
    <property type="entry name" value="WWE"/>
    <property type="match status" value="1"/>
</dbReference>
<dbReference type="InterPro" id="IPR004170">
    <property type="entry name" value="WWE_dom"/>
</dbReference>
<dbReference type="Proteomes" id="UP000006420">
    <property type="component" value="Unassembled WGS sequence"/>
</dbReference>
<dbReference type="PROSITE" id="PS51257">
    <property type="entry name" value="PROKAR_LIPOPROTEIN"/>
    <property type="match status" value="1"/>
</dbReference>
<dbReference type="RefSeq" id="WP_006844595.1">
    <property type="nucleotide sequence ID" value="NZ_AQWJ01000011.1"/>
</dbReference>
<keyword evidence="1" id="KW-0732">Signal</keyword>
<evidence type="ECO:0000313" key="3">
    <source>
        <dbReference type="EMBL" id="EGK04759.1"/>
    </source>
</evidence>
<sequence>MKYFIFIICLLFSFSCVSQKKDVITKSAIKFEGKNTNIRNLINIDGFYSNVDSLRYASYMFFEDGTWVQFHFKSDISENDRKKNMAKSIKSWVNKKQLRWGVFWGVYKIKNDTIVAHSYDEPAFLVPLSLSEMRYKIINKNTIKLIYFRSKSKEDDKYYSQSMESPWREGSPLHFTPADSLPSSDNWLKENKWIWRNESDWKNYMQHVEQIKKQYKKK</sequence>
<evidence type="ECO:0000259" key="2">
    <source>
        <dbReference type="PROSITE" id="PS50918"/>
    </source>
</evidence>
<dbReference type="OrthoDB" id="996269at2"/>
<dbReference type="HOGENOM" id="CLU_1259546_0_0_10"/>
<keyword evidence="4" id="KW-1185">Reference proteome</keyword>
<dbReference type="AlphaFoldDB" id="F8X4S0"/>
<name>F8X4S0_9BACT</name>
<feature type="signal peptide" evidence="1">
    <location>
        <begin position="1"/>
        <end position="20"/>
    </location>
</feature>
<evidence type="ECO:0000313" key="4">
    <source>
        <dbReference type="Proteomes" id="UP000006420"/>
    </source>
</evidence>
<dbReference type="STRING" id="742767.HMPREF9456_03229"/>
<organism evidence="3 4">
    <name type="scientific">Dysgonomonas mossii DSM 22836</name>
    <dbReference type="NCBI Taxonomy" id="742767"/>
    <lineage>
        <taxon>Bacteria</taxon>
        <taxon>Pseudomonadati</taxon>
        <taxon>Bacteroidota</taxon>
        <taxon>Bacteroidia</taxon>
        <taxon>Bacteroidales</taxon>
        <taxon>Dysgonomonadaceae</taxon>
        <taxon>Dysgonomonas</taxon>
    </lineage>
</organism>
<feature type="chain" id="PRO_5003386144" description="WWE domain-containing protein" evidence="1">
    <location>
        <begin position="21"/>
        <end position="218"/>
    </location>
</feature>
<dbReference type="eggNOG" id="ENOG502ZVS5">
    <property type="taxonomic scope" value="Bacteria"/>
</dbReference>
<comment type="caution">
    <text evidence="3">The sequence shown here is derived from an EMBL/GenBank/DDBJ whole genome shotgun (WGS) entry which is preliminary data.</text>
</comment>
<accession>F8X4S0</accession>
<gene>
    <name evidence="3" type="ORF">HMPREF9456_03229</name>
</gene>
<proteinExistence type="predicted"/>